<gene>
    <name evidence="1" type="ORF">KSP40_PGU002076</name>
</gene>
<accession>A0ABR2N334</accession>
<dbReference type="SUPFAM" id="SSF64263">
    <property type="entry name" value="Prokaryotic ribosomal protein L17"/>
    <property type="match status" value="1"/>
</dbReference>
<comment type="caution">
    <text evidence="1">The sequence shown here is derived from an EMBL/GenBank/DDBJ whole genome shotgun (WGS) entry which is preliminary data.</text>
</comment>
<protein>
    <submittedName>
        <fullName evidence="1">Uncharacterized protein</fullName>
    </submittedName>
</protein>
<keyword evidence="2" id="KW-1185">Reference proteome</keyword>
<proteinExistence type="predicted"/>
<dbReference type="InterPro" id="IPR036373">
    <property type="entry name" value="Ribosomal_bL17_sf"/>
</dbReference>
<evidence type="ECO:0000313" key="1">
    <source>
        <dbReference type="EMBL" id="KAK8969623.1"/>
    </source>
</evidence>
<reference evidence="1 2" key="1">
    <citation type="journal article" date="2022" name="Nat. Plants">
        <title>Genomes of leafy and leafless Platanthera orchids illuminate the evolution of mycoheterotrophy.</title>
        <authorList>
            <person name="Li M.H."/>
            <person name="Liu K.W."/>
            <person name="Li Z."/>
            <person name="Lu H.C."/>
            <person name="Ye Q.L."/>
            <person name="Zhang D."/>
            <person name="Wang J.Y."/>
            <person name="Li Y.F."/>
            <person name="Zhong Z.M."/>
            <person name="Liu X."/>
            <person name="Yu X."/>
            <person name="Liu D.K."/>
            <person name="Tu X.D."/>
            <person name="Liu B."/>
            <person name="Hao Y."/>
            <person name="Liao X.Y."/>
            <person name="Jiang Y.T."/>
            <person name="Sun W.H."/>
            <person name="Chen J."/>
            <person name="Chen Y.Q."/>
            <person name="Ai Y."/>
            <person name="Zhai J.W."/>
            <person name="Wu S.S."/>
            <person name="Zhou Z."/>
            <person name="Hsiao Y.Y."/>
            <person name="Wu W.L."/>
            <person name="Chen Y.Y."/>
            <person name="Lin Y.F."/>
            <person name="Hsu J.L."/>
            <person name="Li C.Y."/>
            <person name="Wang Z.W."/>
            <person name="Zhao X."/>
            <person name="Zhong W.Y."/>
            <person name="Ma X.K."/>
            <person name="Ma L."/>
            <person name="Huang J."/>
            <person name="Chen G.Z."/>
            <person name="Huang M.Z."/>
            <person name="Huang L."/>
            <person name="Peng D.H."/>
            <person name="Luo Y.B."/>
            <person name="Zou S.Q."/>
            <person name="Chen S.P."/>
            <person name="Lan S."/>
            <person name="Tsai W.C."/>
            <person name="Van de Peer Y."/>
            <person name="Liu Z.J."/>
        </authorList>
    </citation>
    <scope>NUCLEOTIDE SEQUENCE [LARGE SCALE GENOMIC DNA]</scope>
    <source>
        <strain evidence="1">Lor288</strain>
    </source>
</reference>
<organism evidence="1 2">
    <name type="scientific">Platanthera guangdongensis</name>
    <dbReference type="NCBI Taxonomy" id="2320717"/>
    <lineage>
        <taxon>Eukaryota</taxon>
        <taxon>Viridiplantae</taxon>
        <taxon>Streptophyta</taxon>
        <taxon>Embryophyta</taxon>
        <taxon>Tracheophyta</taxon>
        <taxon>Spermatophyta</taxon>
        <taxon>Magnoliopsida</taxon>
        <taxon>Liliopsida</taxon>
        <taxon>Asparagales</taxon>
        <taxon>Orchidaceae</taxon>
        <taxon>Orchidoideae</taxon>
        <taxon>Orchideae</taxon>
        <taxon>Orchidinae</taxon>
        <taxon>Platanthera</taxon>
    </lineage>
</organism>
<evidence type="ECO:0000313" key="2">
    <source>
        <dbReference type="Proteomes" id="UP001412067"/>
    </source>
</evidence>
<dbReference type="EMBL" id="JBBWWR010000003">
    <property type="protein sequence ID" value="KAK8969623.1"/>
    <property type="molecule type" value="Genomic_DNA"/>
</dbReference>
<dbReference type="Proteomes" id="UP001412067">
    <property type="component" value="Unassembled WGS sequence"/>
</dbReference>
<name>A0ABR2N334_9ASPA</name>
<sequence>MEVKMGLGEVGVMAEIIPRDKTIFYLNVSVELESGECFYAFLFGTTLSGGFEELVVVMINRQDLRWVPLAKIVMRSTSNREGGYTRLLRTHIRIGDAAPMDIDCGRRRVERRRLVAIGAVLWEAELEQGGDENLRRR</sequence>